<feature type="compositionally biased region" description="Low complexity" evidence="1">
    <location>
        <begin position="531"/>
        <end position="574"/>
    </location>
</feature>
<feature type="compositionally biased region" description="Polar residues" evidence="1">
    <location>
        <begin position="575"/>
        <end position="598"/>
    </location>
</feature>
<protein>
    <submittedName>
        <fullName evidence="3">SANT domain-containing protein</fullName>
    </submittedName>
</protein>
<evidence type="ECO:0000313" key="2">
    <source>
        <dbReference type="Proteomes" id="UP000038045"/>
    </source>
</evidence>
<name>A0A0N4Z1Y9_PARTI</name>
<organism evidence="2 3">
    <name type="scientific">Parastrongyloides trichosuri</name>
    <name type="common">Possum-specific nematode worm</name>
    <dbReference type="NCBI Taxonomy" id="131310"/>
    <lineage>
        <taxon>Eukaryota</taxon>
        <taxon>Metazoa</taxon>
        <taxon>Ecdysozoa</taxon>
        <taxon>Nematoda</taxon>
        <taxon>Chromadorea</taxon>
        <taxon>Rhabditida</taxon>
        <taxon>Tylenchina</taxon>
        <taxon>Panagrolaimomorpha</taxon>
        <taxon>Strongyloidoidea</taxon>
        <taxon>Strongyloididae</taxon>
        <taxon>Parastrongyloides</taxon>
    </lineage>
</organism>
<evidence type="ECO:0000313" key="3">
    <source>
        <dbReference type="WBParaSite" id="PTRK_0000088500.1"/>
    </source>
</evidence>
<dbReference type="WBParaSite" id="PTRK_0000088500.1">
    <property type="protein sequence ID" value="PTRK_0000088500.1"/>
    <property type="gene ID" value="PTRK_0000088500"/>
</dbReference>
<dbReference type="STRING" id="131310.A0A0N4Z1Y9"/>
<reference evidence="3" key="1">
    <citation type="submission" date="2017-02" db="UniProtKB">
        <authorList>
            <consortium name="WormBaseParasite"/>
        </authorList>
    </citation>
    <scope>IDENTIFICATION</scope>
</reference>
<dbReference type="Proteomes" id="UP000038045">
    <property type="component" value="Unplaced"/>
</dbReference>
<evidence type="ECO:0000256" key="1">
    <source>
        <dbReference type="SAM" id="MobiDB-lite"/>
    </source>
</evidence>
<keyword evidence="2" id="KW-1185">Reference proteome</keyword>
<feature type="region of interest" description="Disordered" evidence="1">
    <location>
        <begin position="522"/>
        <end position="602"/>
    </location>
</feature>
<dbReference type="AlphaFoldDB" id="A0A0N4Z1Y9"/>
<accession>A0A0N4Z1Y9</accession>
<proteinExistence type="predicted"/>
<sequence length="693" mass="78167">MQDAKILLIPHKYFDVPTYAPLSPPLTQYDYEALYYDPSQYCLYKSDIMTEAELPSIIYDWPKRKQPNRLGIINVDTTQANNLENYLHTNGRYSASASAVISMESSPKDSIDTAAPSPIPLDNEDKSKRTIIGGELYNCPRPPPICCDPKMFGEIKIPMDFNIFNRPWIIFQERGFPYNNRPDYEQYDWNVVEEYFLFRAVAIDQNIRCLDFYKERNREIPNWLYVEHIVNKYSRMYRPAKQCQLRYIHSVMPREEGKDQVYDIIGRKTRRVKVSAAEHLFRKRHGKKRLEEFYINDAKKILKASIAAEAKAIVSQPLKKLDFSLVPEQGVNYDKFSETMKERMMERLNPNVGNKFTIKSLIDPDYKLKNWVRSNERKIIKSAYMDPSTSGMNNRPKSHIEHPAPFKKTPLCIGPNGNNVMNYCDGTMIDRIDFSGNNAIRQLPPPPAPTPIVRSEFANISTGPRTFRLAKRPVVGGNIGGGTMNNNNTGGNGPQLMPIMHRNPTLTVSGQSGNRFVQGDLTHQRRISGHSRTGTLSQSSSTGSSTATIQHSTSSSMSGHHGSQQNSNNTTTSTGLTNRAITGSLQKPPQQGNPQQYHSPVVVNFGDRGMSRINYHYQGQLQSHPSTSQSVGRPPVRTMYSAAGGRNVPHIAGNRLQNTSNVVYSNNVTKQHVIIKTVPAGPRPDPSKAKSNN</sequence>